<dbReference type="InterPro" id="IPR036691">
    <property type="entry name" value="Endo/exonu/phosph_ase_sf"/>
</dbReference>
<dbReference type="SUPFAM" id="SSF56219">
    <property type="entry name" value="DNase I-like"/>
    <property type="match status" value="1"/>
</dbReference>
<dbReference type="Gramene" id="Bo4g170780.1">
    <property type="protein sequence ID" value="Bo4g170780.1"/>
    <property type="gene ID" value="Bo4g170780"/>
</dbReference>
<reference evidence="1 2" key="1">
    <citation type="journal article" date="2014" name="Genome Biol.">
        <title>Transcriptome and methylome profiling reveals relics of genome dominance in the mesopolyploid Brassica oleracea.</title>
        <authorList>
            <person name="Parkin I.A."/>
            <person name="Koh C."/>
            <person name="Tang H."/>
            <person name="Robinson S.J."/>
            <person name="Kagale S."/>
            <person name="Clarke W.E."/>
            <person name="Town C.D."/>
            <person name="Nixon J."/>
            <person name="Krishnakumar V."/>
            <person name="Bidwell S.L."/>
            <person name="Denoeud F."/>
            <person name="Belcram H."/>
            <person name="Links M.G."/>
            <person name="Just J."/>
            <person name="Clarke C."/>
            <person name="Bender T."/>
            <person name="Huebert T."/>
            <person name="Mason A.S."/>
            <person name="Pires J.C."/>
            <person name="Barker G."/>
            <person name="Moore J."/>
            <person name="Walley P.G."/>
            <person name="Manoli S."/>
            <person name="Batley J."/>
            <person name="Edwards D."/>
            <person name="Nelson M.N."/>
            <person name="Wang X."/>
            <person name="Paterson A.H."/>
            <person name="King G."/>
            <person name="Bancroft I."/>
            <person name="Chalhoub B."/>
            <person name="Sharpe A.G."/>
        </authorList>
    </citation>
    <scope>NUCLEOTIDE SEQUENCE</scope>
    <source>
        <strain evidence="1 2">cv. TO1000</strain>
    </source>
</reference>
<dbReference type="AlphaFoldDB" id="A0A0D3C302"/>
<dbReference type="STRING" id="109376.A0A0D3C302"/>
<proteinExistence type="predicted"/>
<dbReference type="Proteomes" id="UP000032141">
    <property type="component" value="Chromosome C4"/>
</dbReference>
<sequence>MAKLYPGWNFVSNHLSDEDGRIILIWKHPLKVQFVNQSSQSITCILQLPNSVPFYYTAVYASNLTADRSDLWTELLCLHDSLDLQNYCWIVGGDFNQILTPSEHSSPTVNAQDLQMYQFQDCLLQTGLFDLRYNGPCHTWKNSQPDMPIAKKLDRLLTNCNTILAYPHATAIFLPPDISDHTPCLLDLAFQLPKAGTQPFKFQNYLTKHPEFTMVIHDAWSRAGSNCWTLTQLCWKLKLIKIDLKLLNRDNFSKIQESVK</sequence>
<dbReference type="PANTHER" id="PTHR33710:SF77">
    <property type="entry name" value="DNASE I-LIKE SUPERFAMILY PROTEIN"/>
    <property type="match status" value="1"/>
</dbReference>
<dbReference type="PANTHER" id="PTHR33710">
    <property type="entry name" value="BNAC02G09200D PROTEIN"/>
    <property type="match status" value="1"/>
</dbReference>
<organism evidence="1 2">
    <name type="scientific">Brassica oleracea var. oleracea</name>
    <dbReference type="NCBI Taxonomy" id="109376"/>
    <lineage>
        <taxon>Eukaryota</taxon>
        <taxon>Viridiplantae</taxon>
        <taxon>Streptophyta</taxon>
        <taxon>Embryophyta</taxon>
        <taxon>Tracheophyta</taxon>
        <taxon>Spermatophyta</taxon>
        <taxon>Magnoliopsida</taxon>
        <taxon>eudicotyledons</taxon>
        <taxon>Gunneridae</taxon>
        <taxon>Pentapetalae</taxon>
        <taxon>rosids</taxon>
        <taxon>malvids</taxon>
        <taxon>Brassicales</taxon>
        <taxon>Brassicaceae</taxon>
        <taxon>Brassiceae</taxon>
        <taxon>Brassica</taxon>
    </lineage>
</organism>
<keyword evidence="2" id="KW-1185">Reference proteome</keyword>
<protein>
    <recommendedName>
        <fullName evidence="3">Endonuclease/exonuclease/phosphatase domain-containing protein</fullName>
    </recommendedName>
</protein>
<dbReference type="Gene3D" id="3.60.10.10">
    <property type="entry name" value="Endonuclease/exonuclease/phosphatase"/>
    <property type="match status" value="1"/>
</dbReference>
<evidence type="ECO:0000313" key="2">
    <source>
        <dbReference type="Proteomes" id="UP000032141"/>
    </source>
</evidence>
<dbReference type="HOGENOM" id="CLU_069922_0_0_1"/>
<name>A0A0D3C302_BRAOL</name>
<dbReference type="EnsemblPlants" id="Bo4g170780.1">
    <property type="protein sequence ID" value="Bo4g170780.1"/>
    <property type="gene ID" value="Bo4g170780"/>
</dbReference>
<dbReference type="eggNOG" id="KOG1075">
    <property type="taxonomic scope" value="Eukaryota"/>
</dbReference>
<evidence type="ECO:0008006" key="3">
    <source>
        <dbReference type="Google" id="ProtNLM"/>
    </source>
</evidence>
<reference evidence="1" key="2">
    <citation type="submission" date="2015-03" db="UniProtKB">
        <authorList>
            <consortium name="EnsemblPlants"/>
        </authorList>
    </citation>
    <scope>IDENTIFICATION</scope>
</reference>
<evidence type="ECO:0000313" key="1">
    <source>
        <dbReference type="EnsemblPlants" id="Bo4g170780.1"/>
    </source>
</evidence>
<accession>A0A0D3C302</accession>
<dbReference type="OMA" id="LAYPHAT"/>